<reference evidence="1 2" key="1">
    <citation type="journal article" date="2011" name="J. Bacteriol.">
        <title>Genome sequence of Halorhabdus tiamatea, the first archaeon isolated from a deep-sea anoxic brine lake.</title>
        <authorList>
            <person name="Antunes A."/>
            <person name="Alam I."/>
            <person name="Bajic V.B."/>
            <person name="Stingl U."/>
        </authorList>
    </citation>
    <scope>NUCLEOTIDE SEQUENCE [LARGE SCALE GENOMIC DNA]</scope>
    <source>
        <strain evidence="1 2">SARL4B</strain>
    </source>
</reference>
<gene>
    <name evidence="1" type="ORF">HLRTI_000456</name>
</gene>
<dbReference type="AlphaFoldDB" id="F7PML5"/>
<protein>
    <submittedName>
        <fullName evidence="1">Uncharacterized protein</fullName>
    </submittedName>
</protein>
<accession>F7PML5</accession>
<reference evidence="1 2" key="2">
    <citation type="journal article" date="2013" name="PLoS ONE">
        <title>INDIGO - INtegrated Data Warehouse of MIcrobial GenOmes with Examples from the Red Sea Extremophiles.</title>
        <authorList>
            <person name="Alam I."/>
            <person name="Antunes A."/>
            <person name="Kamau A.A."/>
            <person name="Ba Alawi W."/>
            <person name="Kalkatawi M."/>
            <person name="Stingl U."/>
            <person name="Bajic V.B."/>
        </authorList>
    </citation>
    <scope>NUCLEOTIDE SEQUENCE [LARGE SCALE GENOMIC DNA]</scope>
    <source>
        <strain evidence="1 2">SARL4B</strain>
    </source>
</reference>
<proteinExistence type="predicted"/>
<dbReference type="Proteomes" id="UP000003861">
    <property type="component" value="Unassembled WGS sequence"/>
</dbReference>
<evidence type="ECO:0000313" key="1">
    <source>
        <dbReference type="EMBL" id="ERJ07414.1"/>
    </source>
</evidence>
<comment type="caution">
    <text evidence="1">The sequence shown here is derived from an EMBL/GenBank/DDBJ whole genome shotgun (WGS) entry which is preliminary data.</text>
</comment>
<name>F7PML5_9EURY</name>
<organism evidence="1 2">
    <name type="scientific">Halorhabdus tiamatea SARL4B</name>
    <dbReference type="NCBI Taxonomy" id="1033806"/>
    <lineage>
        <taxon>Archaea</taxon>
        <taxon>Methanobacteriati</taxon>
        <taxon>Methanobacteriota</taxon>
        <taxon>Stenosarchaea group</taxon>
        <taxon>Halobacteria</taxon>
        <taxon>Halobacteriales</taxon>
        <taxon>Haloarculaceae</taxon>
        <taxon>Halorhabdus</taxon>
    </lineage>
</organism>
<evidence type="ECO:0000313" key="2">
    <source>
        <dbReference type="Proteomes" id="UP000003861"/>
    </source>
</evidence>
<dbReference type="EMBL" id="AFNT02000003">
    <property type="protein sequence ID" value="ERJ07414.1"/>
    <property type="molecule type" value="Genomic_DNA"/>
</dbReference>
<sequence length="80" mass="8993">MVGGRHWGPSVTLLTARDFIIKVAPIWSLTNPLVAHDESTLRTDSFIIYFLDRPAALRTRISIRFTGTVAGDSRVFKLHL</sequence>